<proteinExistence type="predicted"/>
<dbReference type="AlphaFoldDB" id="A0A8T1U7W7"/>
<evidence type="ECO:0000313" key="2">
    <source>
        <dbReference type="Proteomes" id="UP000688947"/>
    </source>
</evidence>
<reference evidence="1" key="1">
    <citation type="submission" date="2021-01" db="EMBL/GenBank/DDBJ databases">
        <title>Phytophthora aleatoria, a newly-described species from Pinus radiata is distinct from Phytophthora cactorum isolates based on comparative genomics.</title>
        <authorList>
            <person name="Mcdougal R."/>
            <person name="Panda P."/>
            <person name="Williams N."/>
            <person name="Studholme D.J."/>
        </authorList>
    </citation>
    <scope>NUCLEOTIDE SEQUENCE</scope>
    <source>
        <strain evidence="1">NZFS 3830</strain>
    </source>
</reference>
<dbReference type="EMBL" id="JAENGZ010000722">
    <property type="protein sequence ID" value="KAG6954758.1"/>
    <property type="molecule type" value="Genomic_DNA"/>
</dbReference>
<sequence>MDLRLALPDTLSCRLIIKNGEHLQGCRDKCQPSPSFVYEVADGYRVLSAKVEEHFVSKLPGQWCSEFKIYVKPSNNAKQKQFEVLCQERTAC</sequence>
<dbReference type="Proteomes" id="UP000688947">
    <property type="component" value="Unassembled WGS sequence"/>
</dbReference>
<accession>A0A8T1U7W7</accession>
<comment type="caution">
    <text evidence="1">The sequence shown here is derived from an EMBL/GenBank/DDBJ whole genome shotgun (WGS) entry which is preliminary data.</text>
</comment>
<protein>
    <submittedName>
        <fullName evidence="1">Uncharacterized protein</fullName>
    </submittedName>
</protein>
<dbReference type="OrthoDB" id="116716at2759"/>
<evidence type="ECO:0000313" key="1">
    <source>
        <dbReference type="EMBL" id="KAG6954758.1"/>
    </source>
</evidence>
<organism evidence="1 2">
    <name type="scientific">Phytophthora cactorum</name>
    <dbReference type="NCBI Taxonomy" id="29920"/>
    <lineage>
        <taxon>Eukaryota</taxon>
        <taxon>Sar</taxon>
        <taxon>Stramenopiles</taxon>
        <taxon>Oomycota</taxon>
        <taxon>Peronosporomycetes</taxon>
        <taxon>Peronosporales</taxon>
        <taxon>Peronosporaceae</taxon>
        <taxon>Phytophthora</taxon>
    </lineage>
</organism>
<name>A0A8T1U7W7_9STRA</name>
<gene>
    <name evidence="1" type="ORF">JG687_00011614</name>
</gene>